<proteinExistence type="predicted"/>
<dbReference type="CDD" id="cd00198">
    <property type="entry name" value="vWFA"/>
    <property type="match status" value="1"/>
</dbReference>
<name>A0A075WGU6_ARCFL</name>
<dbReference type="Pfam" id="PF13519">
    <property type="entry name" value="VWA_2"/>
    <property type="match status" value="1"/>
</dbReference>
<dbReference type="KEGG" id="afg:AFULGI_00015580"/>
<feature type="domain" description="VWFA" evidence="1">
    <location>
        <begin position="240"/>
        <end position="403"/>
    </location>
</feature>
<protein>
    <recommendedName>
        <fullName evidence="1">VWFA domain-containing protein</fullName>
    </recommendedName>
</protein>
<reference evidence="2 3" key="1">
    <citation type="submission" date="2013-07" db="EMBL/GenBank/DDBJ databases">
        <title>Genome of Archaeoglobus fulgidus.</title>
        <authorList>
            <person name="Fiebig A."/>
            <person name="Birkeland N.-K."/>
        </authorList>
    </citation>
    <scope>NUCLEOTIDE SEQUENCE [LARGE SCALE GENOMIC DNA]</scope>
    <source>
        <strain evidence="2 3">DSM 8774</strain>
    </source>
</reference>
<sequence length="410" mass="46874">MSTSPTTDKPECGLCQRSEGGLEKIAEDLLYSIFNPYHRDSGDFDVTELIKKHLKPEMAKDFEMYSSVFKDLMKTFGFMSNHWVEKNQEIKEAKQKAWEELKDMLKKGDISKDELSMSQVVDNFFDEVVDELQEMGYVEKVETRFHRKIIHYTAKAESVLAEKVLSLSLQNLDKRSYGEHETEKLGQSIFSSERIVDYDPFTHSYDNIDIVESLIASAMRGEIELNENEMVARQPKHTEKCVYVMLIDVSDSMRGRKIVGAIEAALCLRKAIRRAGSGDELRVIAFNHRAHEIKEGEILNLEARGRTDIGLALKRARKILKGSSGTGVVFLISDGEPTSSYNPYLTPWRCALKEAEKMRNVDARLQIIMFGKEGRFLELCKNMAKLSGNANLFHFSDPLNLKNFVVSRFR</sequence>
<evidence type="ECO:0000313" key="3">
    <source>
        <dbReference type="Proteomes" id="UP000028501"/>
    </source>
</evidence>
<dbReference type="EMBL" id="CP006577">
    <property type="protein sequence ID" value="AIG98324.1"/>
    <property type="molecule type" value="Genomic_DNA"/>
</dbReference>
<dbReference type="AlphaFoldDB" id="A0A075WGU6"/>
<dbReference type="HOGENOM" id="CLU_682579_0_0_2"/>
<gene>
    <name evidence="2" type="ORF">AFULGI_00015580</name>
</gene>
<organism evidence="2 3">
    <name type="scientific">Archaeoglobus fulgidus DSM 8774</name>
    <dbReference type="NCBI Taxonomy" id="1344584"/>
    <lineage>
        <taxon>Archaea</taxon>
        <taxon>Methanobacteriati</taxon>
        <taxon>Methanobacteriota</taxon>
        <taxon>Archaeoglobi</taxon>
        <taxon>Archaeoglobales</taxon>
        <taxon>Archaeoglobaceae</taxon>
        <taxon>Archaeoglobus</taxon>
    </lineage>
</organism>
<dbReference type="SUPFAM" id="SSF53300">
    <property type="entry name" value="vWA-like"/>
    <property type="match status" value="1"/>
</dbReference>
<dbReference type="Proteomes" id="UP000028501">
    <property type="component" value="Chromosome"/>
</dbReference>
<evidence type="ECO:0000259" key="1">
    <source>
        <dbReference type="SMART" id="SM00327"/>
    </source>
</evidence>
<dbReference type="RefSeq" id="WP_048095677.1">
    <property type="nucleotide sequence ID" value="NZ_CP006577.1"/>
</dbReference>
<accession>A0A075WGU6</accession>
<dbReference type="InterPro" id="IPR002035">
    <property type="entry name" value="VWF_A"/>
</dbReference>
<dbReference type="SMART" id="SM00327">
    <property type="entry name" value="VWA"/>
    <property type="match status" value="1"/>
</dbReference>
<dbReference type="InterPro" id="IPR036465">
    <property type="entry name" value="vWFA_dom_sf"/>
</dbReference>
<dbReference type="Gene3D" id="3.40.50.410">
    <property type="entry name" value="von Willebrand factor, type A domain"/>
    <property type="match status" value="1"/>
</dbReference>
<dbReference type="GeneID" id="24795056"/>
<evidence type="ECO:0000313" key="2">
    <source>
        <dbReference type="EMBL" id="AIG98324.1"/>
    </source>
</evidence>